<gene>
    <name evidence="3" type="ORF">CVLEPA_LOCUS23388</name>
</gene>
<organism evidence="3 4">
    <name type="scientific">Clavelina lepadiformis</name>
    <name type="common">Light-bulb sea squirt</name>
    <name type="synonym">Ascidia lepadiformis</name>
    <dbReference type="NCBI Taxonomy" id="159417"/>
    <lineage>
        <taxon>Eukaryota</taxon>
        <taxon>Metazoa</taxon>
        <taxon>Chordata</taxon>
        <taxon>Tunicata</taxon>
        <taxon>Ascidiacea</taxon>
        <taxon>Aplousobranchia</taxon>
        <taxon>Clavelinidae</taxon>
        <taxon>Clavelina</taxon>
    </lineage>
</organism>
<keyword evidence="2" id="KW-0472">Membrane</keyword>
<keyword evidence="2" id="KW-1133">Transmembrane helix</keyword>
<proteinExistence type="predicted"/>
<evidence type="ECO:0000256" key="1">
    <source>
        <dbReference type="SAM" id="MobiDB-lite"/>
    </source>
</evidence>
<reference evidence="3 4" key="1">
    <citation type="submission" date="2024-02" db="EMBL/GenBank/DDBJ databases">
        <authorList>
            <person name="Daric V."/>
            <person name="Darras S."/>
        </authorList>
    </citation>
    <scope>NUCLEOTIDE SEQUENCE [LARGE SCALE GENOMIC DNA]</scope>
</reference>
<dbReference type="EMBL" id="CAWYQH010000119">
    <property type="protein sequence ID" value="CAK8690824.1"/>
    <property type="molecule type" value="Genomic_DNA"/>
</dbReference>
<dbReference type="Gene3D" id="2.10.25.10">
    <property type="entry name" value="Laminin"/>
    <property type="match status" value="1"/>
</dbReference>
<keyword evidence="2" id="KW-0812">Transmembrane</keyword>
<evidence type="ECO:0000313" key="3">
    <source>
        <dbReference type="EMBL" id="CAK8690824.1"/>
    </source>
</evidence>
<keyword evidence="4" id="KW-1185">Reference proteome</keyword>
<feature type="region of interest" description="Disordered" evidence="1">
    <location>
        <begin position="183"/>
        <end position="243"/>
    </location>
</feature>
<comment type="caution">
    <text evidence="3">The sequence shown here is derived from an EMBL/GenBank/DDBJ whole genome shotgun (WGS) entry which is preliminary data.</text>
</comment>
<dbReference type="Proteomes" id="UP001642483">
    <property type="component" value="Unassembled WGS sequence"/>
</dbReference>
<evidence type="ECO:0000256" key="2">
    <source>
        <dbReference type="SAM" id="Phobius"/>
    </source>
</evidence>
<evidence type="ECO:0008006" key="5">
    <source>
        <dbReference type="Google" id="ProtNLM"/>
    </source>
</evidence>
<evidence type="ECO:0000313" key="4">
    <source>
        <dbReference type="Proteomes" id="UP001642483"/>
    </source>
</evidence>
<sequence>MNVLLSVEYACSTSLHPCHPNAACIDVFGLLGFVQCKCKPGYNQTASYQTFANNRSIIPDGTYCPLPAADLLLLTSTKENIESITNPVITKNPTTEKVTSFQTDKQNNFKFDFLTGFIIFGVLLFASLITIVLLVCQIRKNGKTTESNQATSDKQSKSHNLVPSKLSVIREKTCDAPIYITMEGKTSNSKNHQAPPGKPSKPSSLELSIIHEKAEGTSDYVTMADQPQGENLYENPATHSRSD</sequence>
<feature type="transmembrane region" description="Helical" evidence="2">
    <location>
        <begin position="113"/>
        <end position="136"/>
    </location>
</feature>
<accession>A0ABP0GJJ2</accession>
<protein>
    <recommendedName>
        <fullName evidence="5">EGF-like domain-containing protein</fullName>
    </recommendedName>
</protein>
<dbReference type="CDD" id="cd00054">
    <property type="entry name" value="EGF_CA"/>
    <property type="match status" value="1"/>
</dbReference>
<name>A0ABP0GJJ2_CLALP</name>